<gene>
    <name evidence="1" type="ORF">BJ981_004169</name>
</gene>
<reference evidence="1 2" key="1">
    <citation type="submission" date="2020-08" db="EMBL/GenBank/DDBJ databases">
        <title>Sequencing the genomes of 1000 actinobacteria strains.</title>
        <authorList>
            <person name="Klenk H.-P."/>
        </authorList>
    </citation>
    <scope>NUCLEOTIDE SEQUENCE [LARGE SCALE GENOMIC DNA]</scope>
    <source>
        <strain evidence="1 2">DSM 45790</strain>
    </source>
</reference>
<dbReference type="Proteomes" id="UP000588112">
    <property type="component" value="Unassembled WGS sequence"/>
</dbReference>
<organism evidence="1 2">
    <name type="scientific">Sphaerisporangium krabiense</name>
    <dbReference type="NCBI Taxonomy" id="763782"/>
    <lineage>
        <taxon>Bacteria</taxon>
        <taxon>Bacillati</taxon>
        <taxon>Actinomycetota</taxon>
        <taxon>Actinomycetes</taxon>
        <taxon>Streptosporangiales</taxon>
        <taxon>Streptosporangiaceae</taxon>
        <taxon>Sphaerisporangium</taxon>
    </lineage>
</organism>
<evidence type="ECO:0008006" key="3">
    <source>
        <dbReference type="Google" id="ProtNLM"/>
    </source>
</evidence>
<sequence length="69" mass="7142">MGDLTGPNPVDRGKNGSKIHLITKRTGLPISVAISTANAHDSLALALLVRVIPRVSHPSQGHQVRSAGG</sequence>
<dbReference type="EMBL" id="JACHBR010000001">
    <property type="protein sequence ID" value="MBB5628470.1"/>
    <property type="molecule type" value="Genomic_DNA"/>
</dbReference>
<protein>
    <recommendedName>
        <fullName evidence="3">Transposase IS4-like domain-containing protein</fullName>
    </recommendedName>
</protein>
<accession>A0A7W8Z738</accession>
<evidence type="ECO:0000313" key="1">
    <source>
        <dbReference type="EMBL" id="MBB5628470.1"/>
    </source>
</evidence>
<name>A0A7W8Z738_9ACTN</name>
<proteinExistence type="predicted"/>
<evidence type="ECO:0000313" key="2">
    <source>
        <dbReference type="Proteomes" id="UP000588112"/>
    </source>
</evidence>
<dbReference type="AlphaFoldDB" id="A0A7W8Z738"/>
<comment type="caution">
    <text evidence="1">The sequence shown here is derived from an EMBL/GenBank/DDBJ whole genome shotgun (WGS) entry which is preliminary data.</text>
</comment>
<keyword evidence="2" id="KW-1185">Reference proteome</keyword>